<dbReference type="PANTHER" id="PTHR21180:SF32">
    <property type="entry name" value="ENDONUCLEASE_EXONUCLEASE_PHOSPHATASE FAMILY DOMAIN-CONTAINING PROTEIN 1"/>
    <property type="match status" value="1"/>
</dbReference>
<dbReference type="NCBIfam" id="TIGR00426">
    <property type="entry name" value="competence protein ComEA helix-hairpin-helix repeat region"/>
    <property type="match status" value="1"/>
</dbReference>
<protein>
    <recommendedName>
        <fullName evidence="2">Helix-hairpin-helix DNA-binding motif class 1 domain-containing protein</fullName>
    </recommendedName>
</protein>
<evidence type="ECO:0000256" key="1">
    <source>
        <dbReference type="SAM" id="Phobius"/>
    </source>
</evidence>
<dbReference type="InterPro" id="IPR003583">
    <property type="entry name" value="Hlx-hairpin-Hlx_DNA-bd_motif"/>
</dbReference>
<keyword evidence="1" id="KW-0472">Membrane</keyword>
<organism evidence="3 4">
    <name type="scientific">candidate division TA06 bacterium</name>
    <dbReference type="NCBI Taxonomy" id="2250710"/>
    <lineage>
        <taxon>Bacteria</taxon>
        <taxon>Bacteria division TA06</taxon>
    </lineage>
</organism>
<evidence type="ECO:0000313" key="4">
    <source>
        <dbReference type="Proteomes" id="UP000282321"/>
    </source>
</evidence>
<evidence type="ECO:0000259" key="2">
    <source>
        <dbReference type="SMART" id="SM00278"/>
    </source>
</evidence>
<comment type="caution">
    <text evidence="3">The sequence shown here is derived from an EMBL/GenBank/DDBJ whole genome shotgun (WGS) entry which is preliminary data.</text>
</comment>
<proteinExistence type="predicted"/>
<evidence type="ECO:0000313" key="3">
    <source>
        <dbReference type="EMBL" id="RKX65339.1"/>
    </source>
</evidence>
<feature type="domain" description="Helix-hairpin-helix DNA-binding motif class 1" evidence="2">
    <location>
        <begin position="106"/>
        <end position="125"/>
    </location>
</feature>
<sequence length="128" mass="14766">MMRELLNNFFTKDEQKAIIFVIVVLLIGKVLYGEFIKEKNIRDTREAKTTFLKQTAKSKNSMGKFVKVSINTGTDVELEKVPGIGSKTAERIIAYRNKEGKFRKLTDIMKVKGIGDKKYKKLEKYIKL</sequence>
<dbReference type="Pfam" id="PF12836">
    <property type="entry name" value="HHH_3"/>
    <property type="match status" value="1"/>
</dbReference>
<keyword evidence="1" id="KW-0812">Transmembrane</keyword>
<feature type="transmembrane region" description="Helical" evidence="1">
    <location>
        <begin position="17"/>
        <end position="35"/>
    </location>
</feature>
<dbReference type="GO" id="GO:0006281">
    <property type="term" value="P:DNA repair"/>
    <property type="evidence" value="ECO:0007669"/>
    <property type="project" value="InterPro"/>
</dbReference>
<dbReference type="EMBL" id="QNBC01000096">
    <property type="protein sequence ID" value="RKX65339.1"/>
    <property type="molecule type" value="Genomic_DNA"/>
</dbReference>
<dbReference type="GO" id="GO:0003677">
    <property type="term" value="F:DNA binding"/>
    <property type="evidence" value="ECO:0007669"/>
    <property type="project" value="InterPro"/>
</dbReference>
<dbReference type="InterPro" id="IPR051675">
    <property type="entry name" value="Endo/Exo/Phosphatase_dom_1"/>
</dbReference>
<name>A0A660S6C3_UNCT6</name>
<gene>
    <name evidence="3" type="ORF">DRP44_06565</name>
</gene>
<accession>A0A660S6C3</accession>
<feature type="domain" description="Helix-hairpin-helix DNA-binding motif class 1" evidence="2">
    <location>
        <begin position="76"/>
        <end position="95"/>
    </location>
</feature>
<dbReference type="SMART" id="SM00278">
    <property type="entry name" value="HhH1"/>
    <property type="match status" value="2"/>
</dbReference>
<dbReference type="Proteomes" id="UP000282321">
    <property type="component" value="Unassembled WGS sequence"/>
</dbReference>
<dbReference type="Gene3D" id="1.10.150.280">
    <property type="entry name" value="AF1531-like domain"/>
    <property type="match status" value="1"/>
</dbReference>
<dbReference type="AlphaFoldDB" id="A0A660S6C3"/>
<dbReference type="InterPro" id="IPR010994">
    <property type="entry name" value="RuvA_2-like"/>
</dbReference>
<dbReference type="SUPFAM" id="SSF47781">
    <property type="entry name" value="RuvA domain 2-like"/>
    <property type="match status" value="1"/>
</dbReference>
<dbReference type="InterPro" id="IPR004509">
    <property type="entry name" value="Competence_ComEA_HhH"/>
</dbReference>
<dbReference type="PANTHER" id="PTHR21180">
    <property type="entry name" value="ENDONUCLEASE/EXONUCLEASE/PHOSPHATASE FAMILY DOMAIN-CONTAINING PROTEIN 1"/>
    <property type="match status" value="1"/>
</dbReference>
<keyword evidence="1" id="KW-1133">Transmembrane helix</keyword>
<reference evidence="3 4" key="1">
    <citation type="submission" date="2018-06" db="EMBL/GenBank/DDBJ databases">
        <title>Extensive metabolic versatility and redundancy in microbially diverse, dynamic hydrothermal sediments.</title>
        <authorList>
            <person name="Dombrowski N."/>
            <person name="Teske A."/>
            <person name="Baker B.J."/>
        </authorList>
    </citation>
    <scope>NUCLEOTIDE SEQUENCE [LARGE SCALE GENOMIC DNA]</scope>
    <source>
        <strain evidence="3">B35_G9</strain>
    </source>
</reference>